<dbReference type="KEGG" id="mlr:MELLADRAFT_90315"/>
<dbReference type="HOGENOM" id="CLU_471022_0_0_1"/>
<dbReference type="CDD" id="cd10527">
    <property type="entry name" value="SET_LSMT"/>
    <property type="match status" value="1"/>
</dbReference>
<dbReference type="eggNOG" id="KOG1337">
    <property type="taxonomic scope" value="Eukaryota"/>
</dbReference>
<evidence type="ECO:0000313" key="2">
    <source>
        <dbReference type="Proteomes" id="UP000001072"/>
    </source>
</evidence>
<dbReference type="InterPro" id="IPR046341">
    <property type="entry name" value="SET_dom_sf"/>
</dbReference>
<sequence length="513" mass="59701">MDEFIKWTSTYKVQLHQNLQIIQLHSTIDDQPQHSIRLSNRESFIPANSIVASIPKSICLSHRTSSFQHPETISKCECEVSKSSSLILTQHLLYEIKLGEESKWSAYLSIILPSSNRSRPRLISLIQPDLIQDYLKGTEIERCLRSDQTIKYESLLHFYQSHLTISLNQSEDEWESFLDAYSIVSSRSFYIDNFHTLALVPIADLFDHSDQADVNLISDIWVCDQCGSLNECELHESDSHRITKHHQDLQDIVINDQDRVELKTLVPIQHSNHSSDRIVYNSYGPKLGNHKLFIEYGFIIPENIHDRISFDLEEILKILDFNLNPNQTQILQKRIKSMELQLMKTITEIDENELIRFKEEHKEEDEDYHDELYIDSSARVSLTLWITILLLDLTVQSSRNLNDDEILDLVAKLIDFQLQDSFKLNDHDSFNSLSVELSKNIQRLCDSRLTRMFGNQLNLDELLNLKQVDLIPSVDKPYQDMIIDYLVGERLLLESCKTRWIELNDEDPPSSLS</sequence>
<dbReference type="VEuPathDB" id="FungiDB:MELLADRAFT_90315"/>
<dbReference type="AlphaFoldDB" id="F4RWH8"/>
<proteinExistence type="predicted"/>
<gene>
    <name evidence="1" type="ORF">MELLADRAFT_90315</name>
</gene>
<dbReference type="EMBL" id="GL883125">
    <property type="protein sequence ID" value="EGG03319.1"/>
    <property type="molecule type" value="Genomic_DNA"/>
</dbReference>
<dbReference type="GO" id="GO:0005634">
    <property type="term" value="C:nucleus"/>
    <property type="evidence" value="ECO:0007669"/>
    <property type="project" value="TreeGrafter"/>
</dbReference>
<dbReference type="PANTHER" id="PTHR13271:SF34">
    <property type="entry name" value="N-LYSINE METHYLTRANSFERASE SETD6"/>
    <property type="match status" value="1"/>
</dbReference>
<name>F4RWH8_MELLP</name>
<dbReference type="InParanoid" id="F4RWH8"/>
<dbReference type="Proteomes" id="UP000001072">
    <property type="component" value="Unassembled WGS sequence"/>
</dbReference>
<dbReference type="GeneID" id="18935524"/>
<dbReference type="InterPro" id="IPR050600">
    <property type="entry name" value="SETD3_SETD6_MTase"/>
</dbReference>
<reference evidence="2" key="1">
    <citation type="journal article" date="2011" name="Proc. Natl. Acad. Sci. U.S.A.">
        <title>Obligate biotrophy features unraveled by the genomic analysis of rust fungi.</title>
        <authorList>
            <person name="Duplessis S."/>
            <person name="Cuomo C.A."/>
            <person name="Lin Y.-C."/>
            <person name="Aerts A."/>
            <person name="Tisserant E."/>
            <person name="Veneault-Fourrey C."/>
            <person name="Joly D.L."/>
            <person name="Hacquard S."/>
            <person name="Amselem J."/>
            <person name="Cantarel B.L."/>
            <person name="Chiu R."/>
            <person name="Coutinho P.M."/>
            <person name="Feau N."/>
            <person name="Field M."/>
            <person name="Frey P."/>
            <person name="Gelhaye E."/>
            <person name="Goldberg J."/>
            <person name="Grabherr M.G."/>
            <person name="Kodira C.D."/>
            <person name="Kohler A."/>
            <person name="Kuees U."/>
            <person name="Lindquist E.A."/>
            <person name="Lucas S.M."/>
            <person name="Mago R."/>
            <person name="Mauceli E."/>
            <person name="Morin E."/>
            <person name="Murat C."/>
            <person name="Pangilinan J.L."/>
            <person name="Park R."/>
            <person name="Pearson M."/>
            <person name="Quesneville H."/>
            <person name="Rouhier N."/>
            <person name="Sakthikumar S."/>
            <person name="Salamov A.A."/>
            <person name="Schmutz J."/>
            <person name="Selles B."/>
            <person name="Shapiro H."/>
            <person name="Tanguay P."/>
            <person name="Tuskan G.A."/>
            <person name="Henrissat B."/>
            <person name="Van de Peer Y."/>
            <person name="Rouze P."/>
            <person name="Ellis J.G."/>
            <person name="Dodds P.N."/>
            <person name="Schein J.E."/>
            <person name="Zhong S."/>
            <person name="Hamelin R.C."/>
            <person name="Grigoriev I.V."/>
            <person name="Szabo L.J."/>
            <person name="Martin F."/>
        </authorList>
    </citation>
    <scope>NUCLEOTIDE SEQUENCE [LARGE SCALE GENOMIC DNA]</scope>
    <source>
        <strain evidence="2">98AG31 / pathotype 3-4-7</strain>
    </source>
</reference>
<dbReference type="Gene3D" id="3.90.1410.10">
    <property type="entry name" value="set domain protein methyltransferase, domain 1"/>
    <property type="match status" value="1"/>
</dbReference>
<protein>
    <recommendedName>
        <fullName evidence="3">SET domain-containing protein</fullName>
    </recommendedName>
</protein>
<evidence type="ECO:0000313" key="1">
    <source>
        <dbReference type="EMBL" id="EGG03319.1"/>
    </source>
</evidence>
<keyword evidence="2" id="KW-1185">Reference proteome</keyword>
<accession>F4RWH8</accession>
<dbReference type="GO" id="GO:0016279">
    <property type="term" value="F:protein-lysine N-methyltransferase activity"/>
    <property type="evidence" value="ECO:0007669"/>
    <property type="project" value="TreeGrafter"/>
</dbReference>
<organism evidence="2">
    <name type="scientific">Melampsora larici-populina (strain 98AG31 / pathotype 3-4-7)</name>
    <name type="common">Poplar leaf rust fungus</name>
    <dbReference type="NCBI Taxonomy" id="747676"/>
    <lineage>
        <taxon>Eukaryota</taxon>
        <taxon>Fungi</taxon>
        <taxon>Dikarya</taxon>
        <taxon>Basidiomycota</taxon>
        <taxon>Pucciniomycotina</taxon>
        <taxon>Pucciniomycetes</taxon>
        <taxon>Pucciniales</taxon>
        <taxon>Melampsoraceae</taxon>
        <taxon>Melampsora</taxon>
    </lineage>
</organism>
<dbReference type="RefSeq" id="XP_007413454.1">
    <property type="nucleotide sequence ID" value="XM_007413392.1"/>
</dbReference>
<evidence type="ECO:0008006" key="3">
    <source>
        <dbReference type="Google" id="ProtNLM"/>
    </source>
</evidence>
<dbReference type="PANTHER" id="PTHR13271">
    <property type="entry name" value="UNCHARACTERIZED PUTATIVE METHYLTRANSFERASE"/>
    <property type="match status" value="1"/>
</dbReference>
<dbReference type="OrthoDB" id="441812at2759"/>
<dbReference type="SUPFAM" id="SSF82199">
    <property type="entry name" value="SET domain"/>
    <property type="match status" value="1"/>
</dbReference>
<dbReference type="STRING" id="747676.F4RWH8"/>